<feature type="domain" description="Protein kinase" evidence="2">
    <location>
        <begin position="1"/>
        <end position="107"/>
    </location>
</feature>
<dbReference type="Pfam" id="PF07714">
    <property type="entry name" value="PK_Tyr_Ser-Thr"/>
    <property type="match status" value="1"/>
</dbReference>
<proteinExistence type="predicted"/>
<reference evidence="3 4" key="1">
    <citation type="journal article" date="2022" name="bioRxiv">
        <title>Genomics of Preaxostyla Flagellates Illuminates Evolutionary Transitions and the Path Towards Mitochondrial Loss.</title>
        <authorList>
            <person name="Novak L.V.F."/>
            <person name="Treitli S.C."/>
            <person name="Pyrih J."/>
            <person name="Halakuc P."/>
            <person name="Pipaliya S.V."/>
            <person name="Vacek V."/>
            <person name="Brzon O."/>
            <person name="Soukal P."/>
            <person name="Eme L."/>
            <person name="Dacks J.B."/>
            <person name="Karnkowska A."/>
            <person name="Elias M."/>
            <person name="Hampl V."/>
        </authorList>
    </citation>
    <scope>NUCLEOTIDE SEQUENCE [LARGE SCALE GENOMIC DNA]</scope>
    <source>
        <strain evidence="3">NAU3</strain>
        <tissue evidence="3">Gut</tissue>
    </source>
</reference>
<feature type="region of interest" description="Disordered" evidence="1">
    <location>
        <begin position="99"/>
        <end position="129"/>
    </location>
</feature>
<dbReference type="InterPro" id="IPR001245">
    <property type="entry name" value="Ser-Thr/Tyr_kinase_cat_dom"/>
</dbReference>
<dbReference type="PROSITE" id="PS50011">
    <property type="entry name" value="PROTEIN_KINASE_DOM"/>
    <property type="match status" value="1"/>
</dbReference>
<evidence type="ECO:0000256" key="1">
    <source>
        <dbReference type="SAM" id="MobiDB-lite"/>
    </source>
</evidence>
<organism evidence="3 4">
    <name type="scientific">Blattamonas nauphoetae</name>
    <dbReference type="NCBI Taxonomy" id="2049346"/>
    <lineage>
        <taxon>Eukaryota</taxon>
        <taxon>Metamonada</taxon>
        <taxon>Preaxostyla</taxon>
        <taxon>Oxymonadida</taxon>
        <taxon>Blattamonas</taxon>
    </lineage>
</organism>
<dbReference type="InterPro" id="IPR000719">
    <property type="entry name" value="Prot_kinase_dom"/>
</dbReference>
<dbReference type="Gene3D" id="1.10.510.10">
    <property type="entry name" value="Transferase(Phosphotransferase) domain 1"/>
    <property type="match status" value="1"/>
</dbReference>
<name>A0ABQ9XIF6_9EUKA</name>
<feature type="compositionally biased region" description="Basic and acidic residues" evidence="1">
    <location>
        <begin position="1"/>
        <end position="16"/>
    </location>
</feature>
<feature type="region of interest" description="Disordered" evidence="1">
    <location>
        <begin position="1"/>
        <end position="25"/>
    </location>
</feature>
<dbReference type="InterPro" id="IPR011009">
    <property type="entry name" value="Kinase-like_dom_sf"/>
</dbReference>
<accession>A0ABQ9XIF6</accession>
<dbReference type="SUPFAM" id="SSF56112">
    <property type="entry name" value="Protein kinase-like (PK-like)"/>
    <property type="match status" value="1"/>
</dbReference>
<dbReference type="Proteomes" id="UP001281761">
    <property type="component" value="Unassembled WGS sequence"/>
</dbReference>
<feature type="compositionally biased region" description="Basic and acidic residues" evidence="1">
    <location>
        <begin position="108"/>
        <end position="121"/>
    </location>
</feature>
<dbReference type="EMBL" id="JARBJD010000122">
    <property type="protein sequence ID" value="KAK2951230.1"/>
    <property type="molecule type" value="Genomic_DNA"/>
</dbReference>
<evidence type="ECO:0000313" key="4">
    <source>
        <dbReference type="Proteomes" id="UP001281761"/>
    </source>
</evidence>
<gene>
    <name evidence="3" type="ORF">BLNAU_13846</name>
</gene>
<evidence type="ECO:0000259" key="2">
    <source>
        <dbReference type="PROSITE" id="PS50011"/>
    </source>
</evidence>
<evidence type="ECO:0000313" key="3">
    <source>
        <dbReference type="EMBL" id="KAK2951230.1"/>
    </source>
</evidence>
<keyword evidence="4" id="KW-1185">Reference proteome</keyword>
<comment type="caution">
    <text evidence="3">The sequence shown here is derived from an EMBL/GenBank/DDBJ whole genome shotgun (WGS) entry which is preliminary data.</text>
</comment>
<sequence length="129" mass="14362">MEGGEKGEVRQNEEQRWVPPEEADGKEIVDARHGTVFRLGLVLWEIETGLVPFGEIDGINAQRQLGSGILPKMDRVSPEMAELIEYCLQIDPLKRPTLSSISQHFNGKTKDELAETEKKSDGNGVVLHP</sequence>
<protein>
    <recommendedName>
        <fullName evidence="2">Protein kinase domain-containing protein</fullName>
    </recommendedName>
</protein>